<keyword evidence="2" id="KW-1185">Reference proteome</keyword>
<dbReference type="EMBL" id="KK914388">
    <property type="protein sequence ID" value="KDP37676.1"/>
    <property type="molecule type" value="Genomic_DNA"/>
</dbReference>
<dbReference type="Proteomes" id="UP000027138">
    <property type="component" value="Unassembled WGS sequence"/>
</dbReference>
<protein>
    <submittedName>
        <fullName evidence="1">Uncharacterized protein</fullName>
    </submittedName>
</protein>
<gene>
    <name evidence="1" type="ORF">JCGZ_06904</name>
</gene>
<sequence length="114" mass="12505">MAAKNVVDWFLADAIIDPVTQPHGKCVRTGSNSSALDTTVIIGKPEHRPSASFSFILDGMGQVTQVMLETHLVSIFDYDEVCRLYEAARLKFTVARLSDEHVSRARMAPPTSLG</sequence>
<name>A0A067KN66_JATCU</name>
<proteinExistence type="predicted"/>
<reference evidence="1 2" key="1">
    <citation type="journal article" date="2014" name="PLoS ONE">
        <title>Global Analysis of Gene Expression Profiles in Physic Nut (Jatropha curcas L.) Seedlings Exposed to Salt Stress.</title>
        <authorList>
            <person name="Zhang L."/>
            <person name="Zhang C."/>
            <person name="Wu P."/>
            <person name="Chen Y."/>
            <person name="Li M."/>
            <person name="Jiang H."/>
            <person name="Wu G."/>
        </authorList>
    </citation>
    <scope>NUCLEOTIDE SEQUENCE [LARGE SCALE GENOMIC DNA]</scope>
    <source>
        <strain evidence="2">cv. GZQX0401</strain>
        <tissue evidence="1">Young leaves</tissue>
    </source>
</reference>
<accession>A0A067KN66</accession>
<evidence type="ECO:0000313" key="1">
    <source>
        <dbReference type="EMBL" id="KDP37676.1"/>
    </source>
</evidence>
<dbReference type="AlphaFoldDB" id="A0A067KN66"/>
<organism evidence="1 2">
    <name type="scientific">Jatropha curcas</name>
    <name type="common">Barbados nut</name>
    <dbReference type="NCBI Taxonomy" id="180498"/>
    <lineage>
        <taxon>Eukaryota</taxon>
        <taxon>Viridiplantae</taxon>
        <taxon>Streptophyta</taxon>
        <taxon>Embryophyta</taxon>
        <taxon>Tracheophyta</taxon>
        <taxon>Spermatophyta</taxon>
        <taxon>Magnoliopsida</taxon>
        <taxon>eudicotyledons</taxon>
        <taxon>Gunneridae</taxon>
        <taxon>Pentapetalae</taxon>
        <taxon>rosids</taxon>
        <taxon>fabids</taxon>
        <taxon>Malpighiales</taxon>
        <taxon>Euphorbiaceae</taxon>
        <taxon>Crotonoideae</taxon>
        <taxon>Jatropheae</taxon>
        <taxon>Jatropha</taxon>
    </lineage>
</organism>
<evidence type="ECO:0000313" key="2">
    <source>
        <dbReference type="Proteomes" id="UP000027138"/>
    </source>
</evidence>